<name>A0A2D3NVS1_9FUSO</name>
<reference evidence="2 3" key="1">
    <citation type="submission" date="2017-11" db="EMBL/GenBank/DDBJ databases">
        <title>Genome sequencing of Fusobacterium periodonticum KCOM 1261.</title>
        <authorList>
            <person name="Kook J.-K."/>
            <person name="Park S.-N."/>
            <person name="Lim Y.K."/>
        </authorList>
    </citation>
    <scope>NUCLEOTIDE SEQUENCE [LARGE SCALE GENOMIC DNA]</scope>
    <source>
        <strain evidence="2 3">KCOM 1261</strain>
    </source>
</reference>
<evidence type="ECO:0008006" key="4">
    <source>
        <dbReference type="Google" id="ProtNLM"/>
    </source>
</evidence>
<feature type="transmembrane region" description="Helical" evidence="1">
    <location>
        <begin position="12"/>
        <end position="35"/>
    </location>
</feature>
<dbReference type="InterPro" id="IPR012902">
    <property type="entry name" value="N_methyl_site"/>
</dbReference>
<sequence>MYMNKNKAFSLVEIIIAISLTLIVGSICLITFYSMNKSFLVMNKTYKRDKEIASFRDLLISHIKWNEGVEIRISNVSKNQNINSLGNLFLKESDKEGNLLVLKIQAYNETEKTTSRYYRCFLFYEDKVSISYFDEGDVVNLFNGTVILENCSGKFNFNNNILKFYLKDKEKEYEEILYYAQK</sequence>
<dbReference type="EMBL" id="CP024699">
    <property type="protein sequence ID" value="ATV59509.1"/>
    <property type="molecule type" value="Genomic_DNA"/>
</dbReference>
<organism evidence="2 3">
    <name type="scientific">Fusobacterium pseudoperiodonticum</name>
    <dbReference type="NCBI Taxonomy" id="2663009"/>
    <lineage>
        <taxon>Bacteria</taxon>
        <taxon>Fusobacteriati</taxon>
        <taxon>Fusobacteriota</taxon>
        <taxon>Fusobacteriia</taxon>
        <taxon>Fusobacteriales</taxon>
        <taxon>Fusobacteriaceae</taxon>
        <taxon>Fusobacterium</taxon>
    </lineage>
</organism>
<gene>
    <name evidence="2" type="ORF">CTM72_07150</name>
</gene>
<dbReference type="AlphaFoldDB" id="A0A2D3NVS1"/>
<evidence type="ECO:0000313" key="3">
    <source>
        <dbReference type="Proteomes" id="UP000230056"/>
    </source>
</evidence>
<proteinExistence type="predicted"/>
<keyword evidence="1" id="KW-0812">Transmembrane</keyword>
<dbReference type="Proteomes" id="UP000230056">
    <property type="component" value="Chromosome"/>
</dbReference>
<protein>
    <recommendedName>
        <fullName evidence="4">N-terminal cleavage protein</fullName>
    </recommendedName>
</protein>
<dbReference type="RefSeq" id="WP_100024943.1">
    <property type="nucleotide sequence ID" value="NZ_CP024699.1"/>
</dbReference>
<keyword evidence="1" id="KW-0472">Membrane</keyword>
<keyword evidence="1" id="KW-1133">Transmembrane helix</keyword>
<evidence type="ECO:0000313" key="2">
    <source>
        <dbReference type="EMBL" id="ATV59509.1"/>
    </source>
</evidence>
<evidence type="ECO:0000256" key="1">
    <source>
        <dbReference type="SAM" id="Phobius"/>
    </source>
</evidence>
<dbReference type="Pfam" id="PF07963">
    <property type="entry name" value="N_methyl"/>
    <property type="match status" value="1"/>
</dbReference>
<accession>A0A2D3NVS1</accession>